<dbReference type="AlphaFoldDB" id="A0A520S6Q3"/>
<dbReference type="EMBL" id="SHAH01000006">
    <property type="protein sequence ID" value="RZO78079.1"/>
    <property type="molecule type" value="Genomic_DNA"/>
</dbReference>
<comment type="caution">
    <text evidence="1">The sequence shown here is derived from an EMBL/GenBank/DDBJ whole genome shotgun (WGS) entry which is preliminary data.</text>
</comment>
<reference evidence="1 2" key="1">
    <citation type="submission" date="2019-02" db="EMBL/GenBank/DDBJ databases">
        <title>Prokaryotic population dynamics and viral predation in marine succession experiment using metagenomics: the confinement effect.</title>
        <authorList>
            <person name="Haro-Moreno J.M."/>
            <person name="Rodriguez-Valera F."/>
            <person name="Lopez-Perez M."/>
        </authorList>
    </citation>
    <scope>NUCLEOTIDE SEQUENCE [LARGE SCALE GENOMIC DNA]</scope>
    <source>
        <strain evidence="1">MED-G158</strain>
    </source>
</reference>
<accession>A0A520S6Q3</accession>
<dbReference type="Proteomes" id="UP000320404">
    <property type="component" value="Unassembled WGS sequence"/>
</dbReference>
<name>A0A520S6Q3_9GAMM</name>
<sequence length="69" mass="8020">MDMPRPHNCAEELQRETAIYLFILLIFPDTAFDTWIPNQVQHELAVAFEPWVGCGLFTAEDFCEIHSNH</sequence>
<evidence type="ECO:0000313" key="1">
    <source>
        <dbReference type="EMBL" id="RZO78079.1"/>
    </source>
</evidence>
<protein>
    <submittedName>
        <fullName evidence="1">Uncharacterized protein</fullName>
    </submittedName>
</protein>
<organism evidence="1 2">
    <name type="scientific">OM182 bacterium</name>
    <dbReference type="NCBI Taxonomy" id="2510334"/>
    <lineage>
        <taxon>Bacteria</taxon>
        <taxon>Pseudomonadati</taxon>
        <taxon>Pseudomonadota</taxon>
        <taxon>Gammaproteobacteria</taxon>
        <taxon>OMG group</taxon>
        <taxon>OM182 clade</taxon>
    </lineage>
</organism>
<evidence type="ECO:0000313" key="2">
    <source>
        <dbReference type="Proteomes" id="UP000320404"/>
    </source>
</evidence>
<proteinExistence type="predicted"/>
<gene>
    <name evidence="1" type="ORF">EVA69_00905</name>
</gene>